<dbReference type="Gene3D" id="3.40.50.300">
    <property type="entry name" value="P-loop containing nucleotide triphosphate hydrolases"/>
    <property type="match status" value="2"/>
</dbReference>
<feature type="transmembrane region" description="Helical" evidence="11">
    <location>
        <begin position="56"/>
        <end position="80"/>
    </location>
</feature>
<evidence type="ECO:0000256" key="1">
    <source>
        <dbReference type="ARBA" id="ARBA00004141"/>
    </source>
</evidence>
<feature type="domain" description="ABC transporter" evidence="12">
    <location>
        <begin position="386"/>
        <end position="666"/>
    </location>
</feature>
<keyword evidence="15" id="KW-1185">Reference proteome</keyword>
<dbReference type="PANTHER" id="PTHR43394">
    <property type="entry name" value="ATP-DEPENDENT PERMEASE MDL1, MITOCHONDRIAL"/>
    <property type="match status" value="1"/>
</dbReference>
<dbReference type="OrthoDB" id="6500128at2759"/>
<dbReference type="CDD" id="cd18578">
    <property type="entry name" value="ABC_6TM_Pgp_ABCB1_D2_like"/>
    <property type="match status" value="1"/>
</dbReference>
<feature type="domain" description="ABC transmembrane type-1" evidence="13">
    <location>
        <begin position="734"/>
        <end position="1021"/>
    </location>
</feature>
<dbReference type="InterPro" id="IPR039421">
    <property type="entry name" value="Type_1_exporter"/>
</dbReference>
<feature type="transmembrane region" description="Helical" evidence="11">
    <location>
        <begin position="774"/>
        <end position="793"/>
    </location>
</feature>
<accession>A0A0D2FGI7</accession>
<feature type="transmembrane region" description="Helical" evidence="11">
    <location>
        <begin position="324"/>
        <end position="345"/>
    </location>
</feature>
<dbReference type="PANTHER" id="PTHR43394:SF11">
    <property type="entry name" value="ATP-BINDING CASSETTE TRANSPORTER"/>
    <property type="match status" value="1"/>
</dbReference>
<dbReference type="GeneID" id="25298249"/>
<keyword evidence="8 11" id="KW-1133">Transmembrane helix</keyword>
<dbReference type="STRING" id="1442369.A0A0D2FGI7"/>
<evidence type="ECO:0000256" key="3">
    <source>
        <dbReference type="ARBA" id="ARBA00022448"/>
    </source>
</evidence>
<dbReference type="InterPro" id="IPR011527">
    <property type="entry name" value="ABC1_TM_dom"/>
</dbReference>
<dbReference type="PROSITE" id="PS50929">
    <property type="entry name" value="ABC_TM1F"/>
    <property type="match status" value="2"/>
</dbReference>
<feature type="region of interest" description="Disordered" evidence="10">
    <location>
        <begin position="444"/>
        <end position="481"/>
    </location>
</feature>
<evidence type="ECO:0000256" key="11">
    <source>
        <dbReference type="SAM" id="Phobius"/>
    </source>
</evidence>
<reference evidence="14 15" key="1">
    <citation type="submission" date="2015-01" db="EMBL/GenBank/DDBJ databases">
        <title>The Genome Sequence of Rhinocladiella mackenzie CBS 650.93.</title>
        <authorList>
            <consortium name="The Broad Institute Genomics Platform"/>
            <person name="Cuomo C."/>
            <person name="de Hoog S."/>
            <person name="Gorbushina A."/>
            <person name="Stielow B."/>
            <person name="Teixiera M."/>
            <person name="Abouelleil A."/>
            <person name="Chapman S.B."/>
            <person name="Priest M."/>
            <person name="Young S.K."/>
            <person name="Wortman J."/>
            <person name="Nusbaum C."/>
            <person name="Birren B."/>
        </authorList>
    </citation>
    <scope>NUCLEOTIDE SEQUENCE [LARGE SCALE GENOMIC DNA]</scope>
    <source>
        <strain evidence="14 15">CBS 650.93</strain>
    </source>
</reference>
<feature type="domain" description="ABC transporter" evidence="12">
    <location>
        <begin position="1060"/>
        <end position="1306"/>
    </location>
</feature>
<feature type="transmembrane region" description="Helical" evidence="11">
    <location>
        <begin position="877"/>
        <end position="895"/>
    </location>
</feature>
<feature type="transmembrane region" description="Helical" evidence="11">
    <location>
        <begin position="732"/>
        <end position="754"/>
    </location>
</feature>
<dbReference type="InterPro" id="IPR027417">
    <property type="entry name" value="P-loop_NTPase"/>
</dbReference>
<evidence type="ECO:0000259" key="13">
    <source>
        <dbReference type="PROSITE" id="PS50929"/>
    </source>
</evidence>
<feature type="transmembrane region" description="Helical" evidence="11">
    <location>
        <begin position="185"/>
        <end position="205"/>
    </location>
</feature>
<evidence type="ECO:0000259" key="12">
    <source>
        <dbReference type="PROSITE" id="PS50893"/>
    </source>
</evidence>
<dbReference type="HOGENOM" id="CLU_000604_17_2_1"/>
<dbReference type="FunFam" id="3.40.50.300:FF:000913">
    <property type="entry name" value="ABC multidrug transporter SitT"/>
    <property type="match status" value="1"/>
</dbReference>
<keyword evidence="5" id="KW-0677">Repeat</keyword>
<dbReference type="Proteomes" id="UP000053617">
    <property type="component" value="Unassembled WGS sequence"/>
</dbReference>
<dbReference type="InterPro" id="IPR003439">
    <property type="entry name" value="ABC_transporter-like_ATP-bd"/>
</dbReference>
<keyword evidence="6" id="KW-0547">Nucleotide-binding</keyword>
<evidence type="ECO:0000313" key="14">
    <source>
        <dbReference type="EMBL" id="KIX01112.1"/>
    </source>
</evidence>
<feature type="transmembrane region" description="Helical" evidence="11">
    <location>
        <begin position="290"/>
        <end position="312"/>
    </location>
</feature>
<dbReference type="GO" id="GO:0016887">
    <property type="term" value="F:ATP hydrolysis activity"/>
    <property type="evidence" value="ECO:0007669"/>
    <property type="project" value="InterPro"/>
</dbReference>
<dbReference type="SMART" id="SM00382">
    <property type="entry name" value="AAA"/>
    <property type="match status" value="2"/>
</dbReference>
<comment type="subcellular location">
    <subcellularLocation>
        <location evidence="1">Membrane</location>
        <topology evidence="1">Multi-pass membrane protein</topology>
    </subcellularLocation>
</comment>
<keyword evidence="4 11" id="KW-0812">Transmembrane</keyword>
<dbReference type="CDD" id="cd18577">
    <property type="entry name" value="ABC_6TM_Pgp_ABCB1_D1_like"/>
    <property type="match status" value="1"/>
</dbReference>
<feature type="transmembrane region" description="Helical" evidence="11">
    <location>
        <begin position="848"/>
        <end position="871"/>
    </location>
</feature>
<feature type="compositionally biased region" description="Basic and acidic residues" evidence="10">
    <location>
        <begin position="449"/>
        <end position="469"/>
    </location>
</feature>
<keyword evidence="3" id="KW-0813">Transport</keyword>
<dbReference type="Pfam" id="PF00005">
    <property type="entry name" value="ABC_tran"/>
    <property type="match status" value="3"/>
</dbReference>
<evidence type="ECO:0000256" key="5">
    <source>
        <dbReference type="ARBA" id="ARBA00022737"/>
    </source>
</evidence>
<dbReference type="PROSITE" id="PS00211">
    <property type="entry name" value="ABC_TRANSPORTER_1"/>
    <property type="match status" value="2"/>
</dbReference>
<feature type="transmembrane region" description="Helical" evidence="11">
    <location>
        <begin position="211"/>
        <end position="232"/>
    </location>
</feature>
<sequence>MSASADHAHSVEAKGPANGVAEDTAIDIKETEKDKIEKAPVTNYWRILSHRSTTDGVALLVGLAASLGAGTALPLMNIVFGHLVGNFNDYFLPNSSVTEGEFKSTVNQFSLYLVYLFIGKFVLTYISMFCFRTTGLRISAKLRLSYITSLFAQPIKKLDEVSTGTVANTVTSSANTIQMSISDRLHALLSSMALTIAAYAIAFRYSWALTLVTSSALLFVLVVYSITTPFVLKRFQKVEKANEKAASIAAEVFSSIRAVFSLGAEPTLTEKYFSHVDDSQRHGLAMSPQIGLQLAPMFFAMYCSFALAFWFGLKLFREGHIGSISTVITVFFSVLIVVGVLGSVVTPVMAITKAISTSTEFFSMIDADTISYEGLIEPDVSPHDDIELQDVFFSYPTRANVPVLKGFNARIRKGKTTALVGPSGSGKSTIVALLERWYELKMTTTETAKSTEPDTEPPNHDSPPEKDDPPELPTPNEGMITIGGRDITEIHLKWWRSQIGLVQQEPFLFNDTVFNNVSFGLVGTPWENEDEAAKKERVKRACKEAFADEFIDQLPDGYSTKVGESGIKLSGGQRQRLAIARSIIREPAILILDEATSSIDVRGERIVQKALDRVSRNRTTIVIAHRLSTVRQADHIIVMRDGRKMEEGTHEHLLSIPDGLYAGLVHAQQLEAESAPAPTADDEIACLESLEQKEPTGSTKKDAEDAIPTYEQKGFFASVGRFLYEQRKHWKLYVLIVAGAMGAGSAFSLQAWIFAKLVEVFQFTEEKLKERGDFWSLMFFVLALCISTCYFNLGFGSNHLSVYVSSTYRRENFRNILRNPVSFFDAEANASGSLMSRLSSDYKQLQELLGLNGVFPLVSIFNMTGSVAIAFSFGWKLTLVTFFSVMPVIWIAASVRIQFELKFEEWNAQVFEHSSQFATEAIGAFRTVASLTMEDAIIRKYSQLLRDQIRKSTRKATYASLVFALSDSIELCGMALTFWYGGQLLASREYNPVQYFVVYIAIVLGAQGAGQFFSVAPNIAQATAAANRILGLRAEVMGREKITSKGHRLPPTDTKAGAKIEFQSVAFQYPTRDAPIYRNLNLSIESGQFIALVGPSGCGKTTVISLLERFYQPTSGMILFDDQDVREIEISSYRRALSLVAQEPKLFDGTIRENLTLGLNPSEVADDTIEQACKDAEIHDFIISLPDGYGTALGINAQSSLSGGQKQRLCLARALLRNPRLLLLDEATSSLDSQSEKLVQAAIERLVGQCSMTVIAVAHRLATIQKADVIFVFGESEVGRGSRILEHGTHGELLRRRGAYWQMVSIKYLSPGFRLTFMLRAVPGTSTRSIADSRDDSTLSIH</sequence>
<evidence type="ECO:0000256" key="2">
    <source>
        <dbReference type="ARBA" id="ARBA00007577"/>
    </source>
</evidence>
<dbReference type="GO" id="GO:0005743">
    <property type="term" value="C:mitochondrial inner membrane"/>
    <property type="evidence" value="ECO:0007669"/>
    <property type="project" value="TreeGrafter"/>
</dbReference>
<name>A0A0D2FGI7_9EURO</name>
<dbReference type="GO" id="GO:0005524">
    <property type="term" value="F:ATP binding"/>
    <property type="evidence" value="ECO:0007669"/>
    <property type="project" value="UniProtKB-KW"/>
</dbReference>
<evidence type="ECO:0000256" key="6">
    <source>
        <dbReference type="ARBA" id="ARBA00022741"/>
    </source>
</evidence>
<evidence type="ECO:0000256" key="4">
    <source>
        <dbReference type="ARBA" id="ARBA00022692"/>
    </source>
</evidence>
<gene>
    <name evidence="14" type="ORF">Z518_10178</name>
</gene>
<dbReference type="EMBL" id="KN847482">
    <property type="protein sequence ID" value="KIX01112.1"/>
    <property type="molecule type" value="Genomic_DNA"/>
</dbReference>
<dbReference type="PROSITE" id="PS50893">
    <property type="entry name" value="ABC_TRANSPORTER_2"/>
    <property type="match status" value="2"/>
</dbReference>
<dbReference type="FunFam" id="1.20.1560.10:FF:000057">
    <property type="entry name" value="ABC multidrug transporter SitT"/>
    <property type="match status" value="1"/>
</dbReference>
<dbReference type="GO" id="GO:0090374">
    <property type="term" value="P:oligopeptide export from mitochondrion"/>
    <property type="evidence" value="ECO:0007669"/>
    <property type="project" value="TreeGrafter"/>
</dbReference>
<feature type="transmembrane region" description="Helical" evidence="11">
    <location>
        <begin position="993"/>
        <end position="1013"/>
    </location>
</feature>
<dbReference type="InterPro" id="IPR036640">
    <property type="entry name" value="ABC1_TM_sf"/>
</dbReference>
<dbReference type="GO" id="GO:0015421">
    <property type="term" value="F:ABC-type oligopeptide transporter activity"/>
    <property type="evidence" value="ECO:0007669"/>
    <property type="project" value="TreeGrafter"/>
</dbReference>
<evidence type="ECO:0000256" key="8">
    <source>
        <dbReference type="ARBA" id="ARBA00022989"/>
    </source>
</evidence>
<evidence type="ECO:0008006" key="16">
    <source>
        <dbReference type="Google" id="ProtNLM"/>
    </source>
</evidence>
<evidence type="ECO:0000256" key="10">
    <source>
        <dbReference type="SAM" id="MobiDB-lite"/>
    </source>
</evidence>
<proteinExistence type="inferred from homology"/>
<feature type="domain" description="ABC transmembrane type-1" evidence="13">
    <location>
        <begin position="60"/>
        <end position="353"/>
    </location>
</feature>
<comment type="similarity">
    <text evidence="2">Belongs to the ABC transporter superfamily. ABCB family. Multidrug resistance exporter (TC 3.A.1.201) subfamily.</text>
</comment>
<keyword evidence="7" id="KW-0067">ATP-binding</keyword>
<keyword evidence="9 11" id="KW-0472">Membrane</keyword>
<dbReference type="RefSeq" id="XP_013268248.1">
    <property type="nucleotide sequence ID" value="XM_013412794.1"/>
</dbReference>
<dbReference type="SUPFAM" id="SSF90123">
    <property type="entry name" value="ABC transporter transmembrane region"/>
    <property type="match status" value="2"/>
</dbReference>
<dbReference type="VEuPathDB" id="FungiDB:Z518_10178"/>
<dbReference type="SUPFAM" id="SSF52540">
    <property type="entry name" value="P-loop containing nucleoside triphosphate hydrolases"/>
    <property type="match status" value="3"/>
</dbReference>
<dbReference type="Gene3D" id="1.20.1560.10">
    <property type="entry name" value="ABC transporter type 1, transmembrane domain"/>
    <property type="match status" value="1"/>
</dbReference>
<feature type="transmembrane region" description="Helical" evidence="11">
    <location>
        <begin position="956"/>
        <end position="981"/>
    </location>
</feature>
<evidence type="ECO:0000256" key="7">
    <source>
        <dbReference type="ARBA" id="ARBA00022840"/>
    </source>
</evidence>
<evidence type="ECO:0000256" key="9">
    <source>
        <dbReference type="ARBA" id="ARBA00023136"/>
    </source>
</evidence>
<dbReference type="InterPro" id="IPR003593">
    <property type="entry name" value="AAA+_ATPase"/>
</dbReference>
<dbReference type="InterPro" id="IPR017871">
    <property type="entry name" value="ABC_transporter-like_CS"/>
</dbReference>
<feature type="transmembrane region" description="Helical" evidence="11">
    <location>
        <begin position="109"/>
        <end position="131"/>
    </location>
</feature>
<protein>
    <recommendedName>
        <fullName evidence="16">ABC multidrug transporter</fullName>
    </recommendedName>
</protein>
<organism evidence="14 15">
    <name type="scientific">Rhinocladiella mackenziei CBS 650.93</name>
    <dbReference type="NCBI Taxonomy" id="1442369"/>
    <lineage>
        <taxon>Eukaryota</taxon>
        <taxon>Fungi</taxon>
        <taxon>Dikarya</taxon>
        <taxon>Ascomycota</taxon>
        <taxon>Pezizomycotina</taxon>
        <taxon>Eurotiomycetes</taxon>
        <taxon>Chaetothyriomycetidae</taxon>
        <taxon>Chaetothyriales</taxon>
        <taxon>Herpotrichiellaceae</taxon>
        <taxon>Rhinocladiella</taxon>
    </lineage>
</organism>
<evidence type="ECO:0000313" key="15">
    <source>
        <dbReference type="Proteomes" id="UP000053617"/>
    </source>
</evidence>
<dbReference type="Pfam" id="PF00664">
    <property type="entry name" value="ABC_membrane"/>
    <property type="match status" value="2"/>
</dbReference>